<sequence length="888" mass="100459">MEEVEESCSFNVGGCVFSIHLNRLNYFKDSLLLKSVRGHGDNSTLFIDRDASAFRHVYHYINTGNLTSSCVLEMNILHELAAGLHLTALQQGLENLLQLTDCICASDVTTETKRSVYKVMPQGLVSAPLVDINEEVLYCFVLLEQAYLHPGLINHDNLLWLCEDVAVIKCNSHLFRFIANFLQSGKILLPEMFSEHGELCEEARTVGMTEFIKMLQELSDWRDGSSSSDSYSEGQRCCAVEPVYVLSLSLLVQYPDSSLGQLCVDSNLKGNRLYITGTGVLFQHVENWLGTSRLPLTTTAEELPSLCAYLDSQDGVYLAIREAMREFLHRRETTGYMSAMSWSASVSTFTLYKVVKVYAGTYWYATYFKTIIKHPELLANSNKSKWMVFGESLLVQADGQMFRHILNFLRCGRLLLPLEFREWPLLFQEIEAFQIPALTSALQNCADYRAWCKARTQAKNLFTSCKDEDILYSSLTSEKSSDEYEPPSFQKESPDNTFLSSETSSTHTENEAVCVSVSASGITEVRPAATEKTERTEEIPLTSVMCHSPPATAVSSSSRANEKTMIKNSSKLLPVSTMFSGRKGISEDYWNREMAFILHMLRESRKKEDSPQLERLAILMETSVLSRSKLMQLLSQLSDREKSALGLALVTTFSNSWQNCKEQQQSSDMGNTQKENTHTEERPQHYTHMHRQHSQNPSRDQGGRGSVFPMTSFTLPVCGCVLTVEHPAVLGRGEAGGYFTHSVIYTDEQPQLMQSDEKKGNDVAFAYFSMSYEEMIYARECHAFLTGTILDARRLDPNDCIIKLVYDLWTGHMGADSFVQELLTTIRVRPHKKLEKQEKLLQWVKFTLPLAKRYTECVRELLRKTSLHTVSLLSPDLLEVTISTQKGQ</sequence>
<evidence type="ECO:0000313" key="3">
    <source>
        <dbReference type="EMBL" id="KAK2819851.1"/>
    </source>
</evidence>
<protein>
    <recommendedName>
        <fullName evidence="2">Potassium channel tetramerisation-type BTB domain-containing protein</fullName>
    </recommendedName>
</protein>
<dbReference type="GO" id="GO:0051260">
    <property type="term" value="P:protein homooligomerization"/>
    <property type="evidence" value="ECO:0007669"/>
    <property type="project" value="InterPro"/>
</dbReference>
<organism evidence="3 4">
    <name type="scientific">Tachysurus vachellii</name>
    <name type="common">Darkbarbel catfish</name>
    <name type="synonym">Pelteobagrus vachellii</name>
    <dbReference type="NCBI Taxonomy" id="175792"/>
    <lineage>
        <taxon>Eukaryota</taxon>
        <taxon>Metazoa</taxon>
        <taxon>Chordata</taxon>
        <taxon>Craniata</taxon>
        <taxon>Vertebrata</taxon>
        <taxon>Euteleostomi</taxon>
        <taxon>Actinopterygii</taxon>
        <taxon>Neopterygii</taxon>
        <taxon>Teleostei</taxon>
        <taxon>Ostariophysi</taxon>
        <taxon>Siluriformes</taxon>
        <taxon>Bagridae</taxon>
        <taxon>Tachysurus</taxon>
    </lineage>
</organism>
<keyword evidence="4" id="KW-1185">Reference proteome</keyword>
<dbReference type="AlphaFoldDB" id="A0AA88IVH1"/>
<name>A0AA88IVH1_TACVA</name>
<accession>A0AA88IVH1</accession>
<proteinExistence type="predicted"/>
<dbReference type="InterPro" id="IPR003131">
    <property type="entry name" value="T1-type_BTB"/>
</dbReference>
<feature type="region of interest" description="Disordered" evidence="1">
    <location>
        <begin position="477"/>
        <end position="510"/>
    </location>
</feature>
<dbReference type="PANTHER" id="PTHR14499:SF20">
    <property type="entry name" value="BTB_POZ DOMAIN-CONTAINING PROTEIN KCTD19"/>
    <property type="match status" value="1"/>
</dbReference>
<dbReference type="EMBL" id="JAVHJS010000023">
    <property type="protein sequence ID" value="KAK2819851.1"/>
    <property type="molecule type" value="Genomic_DNA"/>
</dbReference>
<feature type="compositionally biased region" description="Polar residues" evidence="1">
    <location>
        <begin position="660"/>
        <end position="674"/>
    </location>
</feature>
<dbReference type="SUPFAM" id="SSF54695">
    <property type="entry name" value="POZ domain"/>
    <property type="match status" value="3"/>
</dbReference>
<gene>
    <name evidence="3" type="ORF">Q7C36_021497</name>
</gene>
<dbReference type="Gene3D" id="3.30.710.10">
    <property type="entry name" value="Potassium Channel Kv1.1, Chain A"/>
    <property type="match status" value="3"/>
</dbReference>
<evidence type="ECO:0000256" key="1">
    <source>
        <dbReference type="SAM" id="MobiDB-lite"/>
    </source>
</evidence>
<dbReference type="PANTHER" id="PTHR14499">
    <property type="entry name" value="POTASSIUM CHANNEL TETRAMERIZATION DOMAIN-CONTAINING"/>
    <property type="match status" value="1"/>
</dbReference>
<reference evidence="3" key="1">
    <citation type="submission" date="2023-08" db="EMBL/GenBank/DDBJ databases">
        <title>Pelteobagrus vachellii genome.</title>
        <authorList>
            <person name="Liu H."/>
        </authorList>
    </citation>
    <scope>NUCLEOTIDE SEQUENCE</scope>
    <source>
        <strain evidence="3">PRFRI_2022a</strain>
        <tissue evidence="3">Muscle</tissue>
    </source>
</reference>
<evidence type="ECO:0000259" key="2">
    <source>
        <dbReference type="Pfam" id="PF02214"/>
    </source>
</evidence>
<dbReference type="InterPro" id="IPR011333">
    <property type="entry name" value="SKP1/BTB/POZ_sf"/>
</dbReference>
<comment type="caution">
    <text evidence="3">The sequence shown here is derived from an EMBL/GenBank/DDBJ whole genome shotgun (WGS) entry which is preliminary data.</text>
</comment>
<evidence type="ECO:0000313" key="4">
    <source>
        <dbReference type="Proteomes" id="UP001187315"/>
    </source>
</evidence>
<feature type="region of interest" description="Disordered" evidence="1">
    <location>
        <begin position="660"/>
        <end position="706"/>
    </location>
</feature>
<dbReference type="Pfam" id="PF02214">
    <property type="entry name" value="BTB_2"/>
    <property type="match status" value="1"/>
</dbReference>
<feature type="compositionally biased region" description="Basic and acidic residues" evidence="1">
    <location>
        <begin position="675"/>
        <end position="684"/>
    </location>
</feature>
<dbReference type="Proteomes" id="UP001187315">
    <property type="component" value="Unassembled WGS sequence"/>
</dbReference>
<feature type="domain" description="Potassium channel tetramerisation-type BTB" evidence="2">
    <location>
        <begin position="10"/>
        <end position="75"/>
    </location>
</feature>